<dbReference type="PANTHER" id="PTHR35039">
    <property type="entry name" value="3-KETO-L-GULONATE-6-PHOSPHATE DECARBOXYLASE SGBH-RELATED"/>
    <property type="match status" value="1"/>
</dbReference>
<dbReference type="PANTHER" id="PTHR35039:SF3">
    <property type="entry name" value="3-KETO-L-GULONATE-6-PHOSPHATE DECARBOXYLASE SGBH-RELATED"/>
    <property type="match status" value="1"/>
</dbReference>
<name>A0A7C5XHT6_9CREN</name>
<dbReference type="SUPFAM" id="SSF51366">
    <property type="entry name" value="Ribulose-phoshate binding barrel"/>
    <property type="match status" value="1"/>
</dbReference>
<evidence type="ECO:0000259" key="2">
    <source>
        <dbReference type="SMART" id="SM00934"/>
    </source>
</evidence>
<dbReference type="SMART" id="SM00934">
    <property type="entry name" value="OMPdecase"/>
    <property type="match status" value="1"/>
</dbReference>
<comment type="caution">
    <text evidence="3">The sequence shown here is derived from an EMBL/GenBank/DDBJ whole genome shotgun (WGS) entry which is preliminary data.</text>
</comment>
<dbReference type="GO" id="GO:0004590">
    <property type="term" value="F:orotidine-5'-phosphate decarboxylase activity"/>
    <property type="evidence" value="ECO:0007669"/>
    <property type="project" value="InterPro"/>
</dbReference>
<dbReference type="InterPro" id="IPR013785">
    <property type="entry name" value="Aldolase_TIM"/>
</dbReference>
<accession>A0A7C5XHT6</accession>
<dbReference type="Gene3D" id="3.20.20.70">
    <property type="entry name" value="Aldolase class I"/>
    <property type="match status" value="1"/>
</dbReference>
<dbReference type="Pfam" id="PF00215">
    <property type="entry name" value="OMPdecase"/>
    <property type="match status" value="1"/>
</dbReference>
<dbReference type="GO" id="GO:0019854">
    <property type="term" value="P:L-ascorbic acid catabolic process"/>
    <property type="evidence" value="ECO:0007669"/>
    <property type="project" value="TreeGrafter"/>
</dbReference>
<dbReference type="AlphaFoldDB" id="A0A7C5XHT6"/>
<protein>
    <recommendedName>
        <fullName evidence="2">Orotidine 5'-phosphate decarboxylase domain-containing protein</fullName>
    </recommendedName>
</protein>
<proteinExistence type="predicted"/>
<keyword evidence="1" id="KW-0456">Lyase</keyword>
<feature type="domain" description="Orotidine 5'-phosphate decarboxylase" evidence="2">
    <location>
        <begin position="17"/>
        <end position="221"/>
    </location>
</feature>
<gene>
    <name evidence="3" type="ORF">ENM84_02030</name>
</gene>
<dbReference type="InterPro" id="IPR001754">
    <property type="entry name" value="OMPdeCOase_dom"/>
</dbReference>
<evidence type="ECO:0000256" key="1">
    <source>
        <dbReference type="ARBA" id="ARBA00023239"/>
    </source>
</evidence>
<dbReference type="EMBL" id="DRZI01000078">
    <property type="protein sequence ID" value="HHP81423.1"/>
    <property type="molecule type" value="Genomic_DNA"/>
</dbReference>
<evidence type="ECO:0000313" key="3">
    <source>
        <dbReference type="EMBL" id="HHP81423.1"/>
    </source>
</evidence>
<dbReference type="GO" id="GO:0033982">
    <property type="term" value="F:3-dehydro-L-gulonate-6-phosphate decarboxylase activity"/>
    <property type="evidence" value="ECO:0007669"/>
    <property type="project" value="TreeGrafter"/>
</dbReference>
<organism evidence="3">
    <name type="scientific">Ignisphaera aggregans</name>
    <dbReference type="NCBI Taxonomy" id="334771"/>
    <lineage>
        <taxon>Archaea</taxon>
        <taxon>Thermoproteota</taxon>
        <taxon>Thermoprotei</taxon>
        <taxon>Desulfurococcales</taxon>
        <taxon>Desulfurococcaceae</taxon>
        <taxon>Ignisphaera</taxon>
    </lineage>
</organism>
<dbReference type="InterPro" id="IPR011060">
    <property type="entry name" value="RibuloseP-bd_barrel"/>
</dbReference>
<dbReference type="GO" id="GO:0006207">
    <property type="term" value="P:'de novo' pyrimidine nucleobase biosynthetic process"/>
    <property type="evidence" value="ECO:0007669"/>
    <property type="project" value="InterPro"/>
</dbReference>
<reference evidence="3" key="1">
    <citation type="journal article" date="2020" name="mSystems">
        <title>Genome- and Community-Level Interaction Insights into Carbon Utilization and Element Cycling Functions of Hydrothermarchaeota in Hydrothermal Sediment.</title>
        <authorList>
            <person name="Zhou Z."/>
            <person name="Liu Y."/>
            <person name="Xu W."/>
            <person name="Pan J."/>
            <person name="Luo Z.H."/>
            <person name="Li M."/>
        </authorList>
    </citation>
    <scope>NUCLEOTIDE SEQUENCE [LARGE SCALE GENOMIC DNA]</scope>
    <source>
        <strain evidence="3">SpSt-1121</strain>
    </source>
</reference>
<sequence length="226" mass="24655">MVIFTTKLFKEVSKGPLLQIALDFTDLKQALEVALNVAKAGAHIIELGTPLIKTYGLKALIDLKNLIDNKLIVADLKTIDAIELELTPFAQNGAHAVTILSFIDDDIISDAIALCRELDIDLIIDLMYQKNPVEKAIKLADLGANIVNVHVGVDVQRKRNISVKQLLKEIEEIASSNIIVAVAGGIKPKDVKLFAEHGAKIIIIGSAITRHENPYKATIEALQNLQ</sequence>